<sequence length="400" mass="45014">MSMIDISSALGDEDFSASEAGDDLVPPPVPPSRVLRFTTTNDDTTATLSNHDPSIPEAYHFEGTPNYGSGPRKAYLVDKFFALRKTDNTSMDVHLTKFRNIADLLEEVNVVLPDEIIECYALKNLPKDYEIGCCMLMENCVLPSFEEMKSVLLSEEITITMVSEEKAGEALAIQQDRARHLDRECDIKAFIDQMRNMEHRLDNKRRQQRSRGEVHSLEYNNEEFDAGEEKFVNLDDPNDVEAYTDELLDPLSISTLTALAVTLNIVEETPSKASKWHLDSNAIHHINVNQSMFTTLQQQQCSGITSASCHGHDDLGIGSVSVQLPNGHVQTVPQVQNLVYLTYACLGAQCLYINTLPNKIVESSSTELIDDDPSVASTFTQWLLHRQEHQRPYFQHMCMK</sequence>
<evidence type="ECO:0000313" key="2">
    <source>
        <dbReference type="EMBL" id="OAE28136.1"/>
    </source>
</evidence>
<dbReference type="Proteomes" id="UP000077202">
    <property type="component" value="Unassembled WGS sequence"/>
</dbReference>
<gene>
    <name evidence="2" type="ORF">AXG93_638s1240</name>
</gene>
<dbReference type="Pfam" id="PF14223">
    <property type="entry name" value="Retrotran_gag_2"/>
    <property type="match status" value="1"/>
</dbReference>
<proteinExistence type="predicted"/>
<keyword evidence="3" id="KW-1185">Reference proteome</keyword>
<dbReference type="EMBL" id="LVLJ01001765">
    <property type="protein sequence ID" value="OAE28136.1"/>
    <property type="molecule type" value="Genomic_DNA"/>
</dbReference>
<feature type="region of interest" description="Disordered" evidence="1">
    <location>
        <begin position="40"/>
        <end position="64"/>
    </location>
</feature>
<reference evidence="2" key="1">
    <citation type="submission" date="2016-03" db="EMBL/GenBank/DDBJ databases">
        <title>Mechanisms controlling the formation of the plant cell surface in tip-growing cells are functionally conserved among land plants.</title>
        <authorList>
            <person name="Honkanen S."/>
            <person name="Jones V.A."/>
            <person name="Morieri G."/>
            <person name="Champion C."/>
            <person name="Hetherington A.J."/>
            <person name="Kelly S."/>
            <person name="Saint-Marcoux D."/>
            <person name="Proust H."/>
            <person name="Prescott H."/>
            <person name="Dolan L."/>
        </authorList>
    </citation>
    <scope>NUCLEOTIDE SEQUENCE [LARGE SCALE GENOMIC DNA]</scope>
    <source>
        <tissue evidence="2">Whole gametophyte</tissue>
    </source>
</reference>
<accession>A0A176W7L7</accession>
<dbReference type="AlphaFoldDB" id="A0A176W7L7"/>
<protein>
    <submittedName>
        <fullName evidence="2">Uncharacterized protein</fullName>
    </submittedName>
</protein>
<evidence type="ECO:0000256" key="1">
    <source>
        <dbReference type="SAM" id="MobiDB-lite"/>
    </source>
</evidence>
<name>A0A176W7L7_MARPO</name>
<organism evidence="2 3">
    <name type="scientific">Marchantia polymorpha subsp. ruderalis</name>
    <dbReference type="NCBI Taxonomy" id="1480154"/>
    <lineage>
        <taxon>Eukaryota</taxon>
        <taxon>Viridiplantae</taxon>
        <taxon>Streptophyta</taxon>
        <taxon>Embryophyta</taxon>
        <taxon>Marchantiophyta</taxon>
        <taxon>Marchantiopsida</taxon>
        <taxon>Marchantiidae</taxon>
        <taxon>Marchantiales</taxon>
        <taxon>Marchantiaceae</taxon>
        <taxon>Marchantia</taxon>
    </lineage>
</organism>
<evidence type="ECO:0000313" key="3">
    <source>
        <dbReference type="Proteomes" id="UP000077202"/>
    </source>
</evidence>
<comment type="caution">
    <text evidence="2">The sequence shown here is derived from an EMBL/GenBank/DDBJ whole genome shotgun (WGS) entry which is preliminary data.</text>
</comment>